<dbReference type="PROSITE" id="PS50893">
    <property type="entry name" value="ABC_TRANSPORTER_2"/>
    <property type="match status" value="1"/>
</dbReference>
<dbReference type="InterPro" id="IPR050093">
    <property type="entry name" value="ABC_SmlMolc_Importer"/>
</dbReference>
<evidence type="ECO:0000256" key="8">
    <source>
        <dbReference type="ARBA" id="ARBA00039025"/>
    </source>
</evidence>
<dbReference type="GO" id="GO:0035435">
    <property type="term" value="P:phosphate ion transmembrane transport"/>
    <property type="evidence" value="ECO:0007669"/>
    <property type="project" value="InterPro"/>
</dbReference>
<comment type="similarity">
    <text evidence="6">Belongs to the ABC transporter superfamily. Sulfate/tungstate importer (TC 3.A.1.6) family.</text>
</comment>
<evidence type="ECO:0000256" key="10">
    <source>
        <dbReference type="ARBA" id="ARBA00047936"/>
    </source>
</evidence>
<dbReference type="GeneID" id="65097805"/>
<dbReference type="PROSITE" id="PS00211">
    <property type="entry name" value="ABC_TRANSPORTER_1"/>
    <property type="match status" value="1"/>
</dbReference>
<dbReference type="Gene3D" id="2.40.50.100">
    <property type="match status" value="1"/>
</dbReference>
<dbReference type="SUPFAM" id="SSF52540">
    <property type="entry name" value="P-loop containing nucleoside triphosphate hydrolases"/>
    <property type="match status" value="1"/>
</dbReference>
<evidence type="ECO:0000259" key="12">
    <source>
        <dbReference type="PROSITE" id="PS51866"/>
    </source>
</evidence>
<keyword evidence="5 13" id="KW-0067">ATP-binding</keyword>
<evidence type="ECO:0000256" key="7">
    <source>
        <dbReference type="ARBA" id="ARBA00038781"/>
    </source>
</evidence>
<dbReference type="CDD" id="cd03260">
    <property type="entry name" value="ABC_PstB_phosphate_transporter"/>
    <property type="match status" value="1"/>
</dbReference>
<accession>A0A8E7B013</accession>
<dbReference type="SMART" id="SM00382">
    <property type="entry name" value="AAA"/>
    <property type="match status" value="1"/>
</dbReference>
<comment type="catalytic activity">
    <reaction evidence="10">
        <text>tungstate(in) + ATP + H2O = tungstate(out) + ADP + phosphate + H(+)</text>
        <dbReference type="Rhea" id="RHEA:35027"/>
        <dbReference type="ChEBI" id="CHEBI:15377"/>
        <dbReference type="ChEBI" id="CHEBI:15378"/>
        <dbReference type="ChEBI" id="CHEBI:30616"/>
        <dbReference type="ChEBI" id="CHEBI:43474"/>
        <dbReference type="ChEBI" id="CHEBI:46502"/>
        <dbReference type="ChEBI" id="CHEBI:456216"/>
        <dbReference type="EC" id="7.3.2.6"/>
    </reaction>
</comment>
<evidence type="ECO:0000256" key="9">
    <source>
        <dbReference type="ARBA" id="ARBA00041133"/>
    </source>
</evidence>
<dbReference type="PANTHER" id="PTHR42781:SF9">
    <property type="entry name" value="AMINO ACID ABC TRANSPORTER, ATP-BINDING PROTEIN-RELATED"/>
    <property type="match status" value="1"/>
</dbReference>
<comment type="subunit">
    <text evidence="7">The complex is composed of two ATP-binding proteins (WtpC), two transmembrane proteins (WtpB) and a solute-binding protein (WtpA).</text>
</comment>
<protein>
    <recommendedName>
        <fullName evidence="9">Molybdate/tungstate import ATP-binding protein WtpC</fullName>
        <ecNumber evidence="8">7.3.2.6</ecNumber>
    </recommendedName>
</protein>
<keyword evidence="4" id="KW-0547">Nucleotide-binding</keyword>
<dbReference type="InterPro" id="IPR004606">
    <property type="entry name" value="Mop_domain"/>
</dbReference>
<evidence type="ECO:0000256" key="4">
    <source>
        <dbReference type="ARBA" id="ARBA00022741"/>
    </source>
</evidence>
<dbReference type="PANTHER" id="PTHR42781">
    <property type="entry name" value="SPERMIDINE/PUTRESCINE IMPORT ATP-BINDING PROTEIN POTA"/>
    <property type="match status" value="1"/>
</dbReference>
<dbReference type="GO" id="GO:0005886">
    <property type="term" value="C:plasma membrane"/>
    <property type="evidence" value="ECO:0007669"/>
    <property type="project" value="UniProtKB-SubCell"/>
</dbReference>
<organism evidence="13 14">
    <name type="scientific">Methanospirillum purgamenti</name>
    <dbReference type="NCBI Taxonomy" id="2834276"/>
    <lineage>
        <taxon>Archaea</taxon>
        <taxon>Methanobacteriati</taxon>
        <taxon>Methanobacteriota</taxon>
        <taxon>Stenosarchaea group</taxon>
        <taxon>Methanomicrobia</taxon>
        <taxon>Methanomicrobiales</taxon>
        <taxon>Methanospirillaceae</taxon>
        <taxon>Methanospirillum</taxon>
    </lineage>
</organism>
<dbReference type="GO" id="GO:0005524">
    <property type="term" value="F:ATP binding"/>
    <property type="evidence" value="ECO:0007669"/>
    <property type="project" value="UniProtKB-KW"/>
</dbReference>
<evidence type="ECO:0000256" key="2">
    <source>
        <dbReference type="ARBA" id="ARBA00022448"/>
    </source>
</evidence>
<dbReference type="Gene3D" id="3.40.50.300">
    <property type="entry name" value="P-loop containing nucleotide triphosphate hydrolases"/>
    <property type="match status" value="1"/>
</dbReference>
<comment type="subcellular location">
    <subcellularLocation>
        <location evidence="1">Cell membrane</location>
        <topology evidence="1">Peripheral membrane protein</topology>
    </subcellularLocation>
</comment>
<evidence type="ECO:0000256" key="3">
    <source>
        <dbReference type="ARBA" id="ARBA00022505"/>
    </source>
</evidence>
<dbReference type="GO" id="GO:0016887">
    <property type="term" value="F:ATP hydrolysis activity"/>
    <property type="evidence" value="ECO:0007669"/>
    <property type="project" value="InterPro"/>
</dbReference>
<dbReference type="InterPro" id="IPR005670">
    <property type="entry name" value="PstB-like"/>
</dbReference>
<dbReference type="InterPro" id="IPR017871">
    <property type="entry name" value="ABC_transporter-like_CS"/>
</dbReference>
<dbReference type="InterPro" id="IPR003593">
    <property type="entry name" value="AAA+_ATPase"/>
</dbReference>
<dbReference type="Proteomes" id="UP000680656">
    <property type="component" value="Chromosome"/>
</dbReference>
<proteinExistence type="inferred from homology"/>
<dbReference type="RefSeq" id="WP_214418765.1">
    <property type="nucleotide sequence ID" value="NZ_CP075546.1"/>
</dbReference>
<dbReference type="SUPFAM" id="SSF50331">
    <property type="entry name" value="MOP-like"/>
    <property type="match status" value="1"/>
</dbReference>
<dbReference type="InterPro" id="IPR005116">
    <property type="entry name" value="Transp-assoc_OB_typ1"/>
</dbReference>
<evidence type="ECO:0000259" key="11">
    <source>
        <dbReference type="PROSITE" id="PS50893"/>
    </source>
</evidence>
<dbReference type="InterPro" id="IPR027417">
    <property type="entry name" value="P-loop_NTPase"/>
</dbReference>
<feature type="domain" description="Mop" evidence="12">
    <location>
        <begin position="291"/>
        <end position="356"/>
    </location>
</feature>
<dbReference type="GO" id="GO:0005315">
    <property type="term" value="F:phosphate transmembrane transporter activity"/>
    <property type="evidence" value="ECO:0007669"/>
    <property type="project" value="InterPro"/>
</dbReference>
<dbReference type="PROSITE" id="PS51866">
    <property type="entry name" value="MOP"/>
    <property type="match status" value="1"/>
</dbReference>
<keyword evidence="3" id="KW-0500">Molybdenum</keyword>
<evidence type="ECO:0000313" key="13">
    <source>
        <dbReference type="EMBL" id="QVV87948.1"/>
    </source>
</evidence>
<evidence type="ECO:0000256" key="6">
    <source>
        <dbReference type="ARBA" id="ARBA00038307"/>
    </source>
</evidence>
<dbReference type="Pfam" id="PF03459">
    <property type="entry name" value="TOBE"/>
    <property type="match status" value="1"/>
</dbReference>
<dbReference type="InterPro" id="IPR003439">
    <property type="entry name" value="ABC_transporter-like_ATP-bd"/>
</dbReference>
<gene>
    <name evidence="13" type="ORF">KHC33_11435</name>
</gene>
<dbReference type="Pfam" id="PF00005">
    <property type="entry name" value="ABC_tran"/>
    <property type="match status" value="1"/>
</dbReference>
<evidence type="ECO:0000256" key="5">
    <source>
        <dbReference type="ARBA" id="ARBA00022840"/>
    </source>
</evidence>
<feature type="domain" description="ABC transporter" evidence="11">
    <location>
        <begin position="2"/>
        <end position="235"/>
    </location>
</feature>
<reference evidence="13 14" key="1">
    <citation type="submission" date="2021-05" db="EMBL/GenBank/DDBJ databases">
        <title>A novel Methanospirillum isolate from a pyrite-forming mixed culture.</title>
        <authorList>
            <person name="Bunk B."/>
            <person name="Sproer C."/>
            <person name="Spring S."/>
            <person name="Pester M."/>
        </authorList>
    </citation>
    <scope>NUCLEOTIDE SEQUENCE [LARGE SCALE GENOMIC DNA]</scope>
    <source>
        <strain evidence="13 14">J.3.6.1-F.2.7.3</strain>
    </source>
</reference>
<sequence length="364" mass="40032">MIRLDNISKSFDEKIVLDRISAEILAGEIFTIIGPSGQGKTTLLRLINLLDTPSGGEIYLDGISLQKPGQDLTSLRRRMGMVFQTPISFKETVFENIALGLRYRHVSSAEITRKVEEKLEEIGLSGYEKRKAWTLSGGEMQRVSLARVMITEPDLLLLDEPTANLDPVSTKKIEELIRYYNHEFGTTVIMSSHDLFQGQRLADKVAVMMGGRFVQAGDTIKIFSEPCSADIARFIGISNVLSGTITGHEDGMILVDLGGVTLHALSSIQSGRVTVALRPEDITLYNEPDGKMSARNVIQGRITDIKPYGIISHVIVSCGSISLAVQVTWQSIRDLNLSKGQDVILSFKAPSVHVMPEENDNGCL</sequence>
<dbReference type="GO" id="GO:1901238">
    <property type="term" value="F:ABC-type tungstate transporter activity"/>
    <property type="evidence" value="ECO:0007669"/>
    <property type="project" value="UniProtKB-EC"/>
</dbReference>
<dbReference type="EMBL" id="CP075546">
    <property type="protein sequence ID" value="QVV87948.1"/>
    <property type="molecule type" value="Genomic_DNA"/>
</dbReference>
<evidence type="ECO:0000256" key="1">
    <source>
        <dbReference type="ARBA" id="ARBA00004202"/>
    </source>
</evidence>
<name>A0A8E7B013_9EURY</name>
<evidence type="ECO:0000313" key="14">
    <source>
        <dbReference type="Proteomes" id="UP000680656"/>
    </source>
</evidence>
<dbReference type="KEGG" id="mrtj:KHC33_11435"/>
<keyword evidence="14" id="KW-1185">Reference proteome</keyword>
<dbReference type="GO" id="GO:0015689">
    <property type="term" value="P:molybdate ion transport"/>
    <property type="evidence" value="ECO:0007669"/>
    <property type="project" value="InterPro"/>
</dbReference>
<dbReference type="InterPro" id="IPR008995">
    <property type="entry name" value="Mo/tungstate-bd_C_term_dom"/>
</dbReference>
<dbReference type="EC" id="7.3.2.6" evidence="8"/>
<dbReference type="AlphaFoldDB" id="A0A8E7B013"/>
<keyword evidence="2" id="KW-0813">Transport</keyword>